<sequence>MEQMSFKQLNETIYKEVLPNGLTVFILPKPGYHKTFATFTTNYGSIDNHFVPIGGEEPVSVPDGIAHFLEHKMFEDEQGDVFHTFGEQGASANAFTSFTKTAYLFSSTQSIDENLETLLDFVQHPYFTVDSVEKEKGIIEQEIRMYEDNADWQLFFRLLRNMYHNHPVKIDIAGTVDSIQEITKEDLYTCYETFYHPSNMVLFIAGEANPEHMMGLIKENQSSKTFKEPEEITRKFENEPEHVANERSVTPMSVNTPKCMVGYKIPPSDKQGNDLLRYELSMDLLLEMLFGTGSDAHESLYADGLIDDSFSTDFSVDRSFSFAVIGGDTSNPDELEKRINQIMENAKVSGVSREQLERVRKKRIGNFLKQLNSPEFIANQYTGYVFSNIHLFEMLPVLETITYEEINELLRSQFKKNRQAVSQIVKKAN</sequence>
<dbReference type="InterPro" id="IPR007863">
    <property type="entry name" value="Peptidase_M16_C"/>
</dbReference>
<feature type="domain" description="Peptidase M16 N-terminal" evidence="1">
    <location>
        <begin position="63"/>
        <end position="175"/>
    </location>
</feature>
<evidence type="ECO:0000313" key="4">
    <source>
        <dbReference type="Proteomes" id="UP000199516"/>
    </source>
</evidence>
<dbReference type="Pfam" id="PF05193">
    <property type="entry name" value="Peptidase_M16_C"/>
    <property type="match status" value="1"/>
</dbReference>
<proteinExistence type="predicted"/>
<dbReference type="GO" id="GO:0046872">
    <property type="term" value="F:metal ion binding"/>
    <property type="evidence" value="ECO:0007669"/>
    <property type="project" value="InterPro"/>
</dbReference>
<dbReference type="Gene3D" id="3.30.830.10">
    <property type="entry name" value="Metalloenzyme, LuxS/M16 peptidase-like"/>
    <property type="match status" value="2"/>
</dbReference>
<dbReference type="NCBIfam" id="NF047421">
    <property type="entry name" value="YfmH_fam"/>
    <property type="match status" value="1"/>
</dbReference>
<dbReference type="InterPro" id="IPR011249">
    <property type="entry name" value="Metalloenz_LuxS/M16"/>
</dbReference>
<dbReference type="AlphaFoldDB" id="A0A1I2A1S3"/>
<keyword evidence="4" id="KW-1185">Reference proteome</keyword>
<dbReference type="InterPro" id="IPR011765">
    <property type="entry name" value="Pept_M16_N"/>
</dbReference>
<organism evidence="3 4">
    <name type="scientific">Alteribacillus iranensis</name>
    <dbReference type="NCBI Taxonomy" id="930128"/>
    <lineage>
        <taxon>Bacteria</taxon>
        <taxon>Bacillati</taxon>
        <taxon>Bacillota</taxon>
        <taxon>Bacilli</taxon>
        <taxon>Bacillales</taxon>
        <taxon>Bacillaceae</taxon>
        <taxon>Alteribacillus</taxon>
    </lineage>
</organism>
<protein>
    <submittedName>
        <fullName evidence="3">Predicted Zn-dependent peptidase</fullName>
    </submittedName>
</protein>
<dbReference type="RefSeq" id="WP_091657122.1">
    <property type="nucleotide sequence ID" value="NZ_FONT01000001.1"/>
</dbReference>
<evidence type="ECO:0000259" key="1">
    <source>
        <dbReference type="Pfam" id="PF00675"/>
    </source>
</evidence>
<reference evidence="3 4" key="1">
    <citation type="submission" date="2016-10" db="EMBL/GenBank/DDBJ databases">
        <authorList>
            <person name="de Groot N.N."/>
        </authorList>
    </citation>
    <scope>NUCLEOTIDE SEQUENCE [LARGE SCALE GENOMIC DNA]</scope>
    <source>
        <strain evidence="3 4">DSM 23995</strain>
    </source>
</reference>
<dbReference type="OrthoDB" id="9811314at2"/>
<accession>A0A1I2A1S3</accession>
<gene>
    <name evidence="3" type="ORF">SAMN05192532_101605</name>
</gene>
<dbReference type="STRING" id="930128.SAMN05192532_101605"/>
<feature type="domain" description="Peptidase M16 C-terminal" evidence="2">
    <location>
        <begin position="182"/>
        <end position="361"/>
    </location>
</feature>
<dbReference type="PANTHER" id="PTHR11851">
    <property type="entry name" value="METALLOPROTEASE"/>
    <property type="match status" value="1"/>
</dbReference>
<evidence type="ECO:0000259" key="2">
    <source>
        <dbReference type="Pfam" id="PF05193"/>
    </source>
</evidence>
<dbReference type="Pfam" id="PF00675">
    <property type="entry name" value="Peptidase_M16"/>
    <property type="match status" value="1"/>
</dbReference>
<dbReference type="EMBL" id="FONT01000001">
    <property type="protein sequence ID" value="SFE37861.1"/>
    <property type="molecule type" value="Genomic_DNA"/>
</dbReference>
<name>A0A1I2A1S3_9BACI</name>
<dbReference type="InterPro" id="IPR050361">
    <property type="entry name" value="MPP/UQCRC_Complex"/>
</dbReference>
<dbReference type="PANTHER" id="PTHR11851:SF134">
    <property type="entry name" value="ZINC-DEPENDENT PROTEASE"/>
    <property type="match status" value="1"/>
</dbReference>
<evidence type="ECO:0000313" key="3">
    <source>
        <dbReference type="EMBL" id="SFE37861.1"/>
    </source>
</evidence>
<dbReference type="SUPFAM" id="SSF63411">
    <property type="entry name" value="LuxS/MPP-like metallohydrolase"/>
    <property type="match status" value="2"/>
</dbReference>
<dbReference type="Proteomes" id="UP000199516">
    <property type="component" value="Unassembled WGS sequence"/>
</dbReference>